<sequence>MDCPICYEAITKETGKLILSCSHEFHINCLVKWKNMSEDSCPLCRKTSSSPHEMIPEKGLSENAFEYVCGYQHEVDYLFRLLGGEGFSDESWKETLIEHIGMTNVENREREGRELLLCIDPIEFTNLMLKNGCKRVLTYSEWSNLALEDCWYNVLDGGSDALTT</sequence>
<dbReference type="AlphaFoldDB" id="A0A6C0HEF2"/>
<dbReference type="Gene3D" id="3.30.40.10">
    <property type="entry name" value="Zinc/RING finger domain, C3HC4 (zinc finger)"/>
    <property type="match status" value="1"/>
</dbReference>
<organism evidence="2">
    <name type="scientific">viral metagenome</name>
    <dbReference type="NCBI Taxonomy" id="1070528"/>
    <lineage>
        <taxon>unclassified sequences</taxon>
        <taxon>metagenomes</taxon>
        <taxon>organismal metagenomes</taxon>
    </lineage>
</organism>
<dbReference type="EMBL" id="MN739943">
    <property type="protein sequence ID" value="QHT78978.1"/>
    <property type="molecule type" value="Genomic_DNA"/>
</dbReference>
<dbReference type="SUPFAM" id="SSF57850">
    <property type="entry name" value="RING/U-box"/>
    <property type="match status" value="1"/>
</dbReference>
<accession>A0A6C0HEF2</accession>
<evidence type="ECO:0000313" key="2">
    <source>
        <dbReference type="EMBL" id="QHT78978.1"/>
    </source>
</evidence>
<dbReference type="InterPro" id="IPR013083">
    <property type="entry name" value="Znf_RING/FYVE/PHD"/>
</dbReference>
<dbReference type="InterPro" id="IPR001841">
    <property type="entry name" value="Znf_RING"/>
</dbReference>
<feature type="domain" description="RING-type" evidence="1">
    <location>
        <begin position="3"/>
        <end position="45"/>
    </location>
</feature>
<evidence type="ECO:0000259" key="1">
    <source>
        <dbReference type="PROSITE" id="PS50089"/>
    </source>
</evidence>
<reference evidence="2" key="1">
    <citation type="journal article" date="2020" name="Nature">
        <title>Giant virus diversity and host interactions through global metagenomics.</title>
        <authorList>
            <person name="Schulz F."/>
            <person name="Roux S."/>
            <person name="Paez-Espino D."/>
            <person name="Jungbluth S."/>
            <person name="Walsh D.A."/>
            <person name="Denef V.J."/>
            <person name="McMahon K.D."/>
            <person name="Konstantinidis K.T."/>
            <person name="Eloe-Fadrosh E.A."/>
            <person name="Kyrpides N.C."/>
            <person name="Woyke T."/>
        </authorList>
    </citation>
    <scope>NUCLEOTIDE SEQUENCE</scope>
    <source>
        <strain evidence="2">GVMAG-M-3300023179-97</strain>
    </source>
</reference>
<proteinExistence type="predicted"/>
<protein>
    <recommendedName>
        <fullName evidence="1">RING-type domain-containing protein</fullName>
    </recommendedName>
</protein>
<name>A0A6C0HEF2_9ZZZZ</name>
<dbReference type="SMART" id="SM00184">
    <property type="entry name" value="RING"/>
    <property type="match status" value="1"/>
</dbReference>
<dbReference type="PROSITE" id="PS50089">
    <property type="entry name" value="ZF_RING_2"/>
    <property type="match status" value="1"/>
</dbReference>
<dbReference type="Pfam" id="PF13639">
    <property type="entry name" value="zf-RING_2"/>
    <property type="match status" value="1"/>
</dbReference>